<dbReference type="AlphaFoldDB" id="A0A482XT98"/>
<dbReference type="EMBL" id="QKKF02001097">
    <property type="protein sequence ID" value="RZF48717.1"/>
    <property type="molecule type" value="Genomic_DNA"/>
</dbReference>
<reference evidence="3 4" key="1">
    <citation type="journal article" date="2017" name="Gigascience">
        <title>Genome sequence of the small brown planthopper, Laodelphax striatellus.</title>
        <authorList>
            <person name="Zhu J."/>
            <person name="Jiang F."/>
            <person name="Wang X."/>
            <person name="Yang P."/>
            <person name="Bao Y."/>
            <person name="Zhao W."/>
            <person name="Wang W."/>
            <person name="Lu H."/>
            <person name="Wang Q."/>
            <person name="Cui N."/>
            <person name="Li J."/>
            <person name="Chen X."/>
            <person name="Luo L."/>
            <person name="Yu J."/>
            <person name="Kang L."/>
            <person name="Cui F."/>
        </authorList>
    </citation>
    <scope>NUCLEOTIDE SEQUENCE [LARGE SCALE GENOMIC DNA]</scope>
    <source>
        <strain evidence="3">Lst14</strain>
    </source>
</reference>
<accession>A0A482XT98</accession>
<gene>
    <name evidence="3" type="ORF">LSTR_LSTR011347</name>
</gene>
<feature type="transmembrane region" description="Helical" evidence="2">
    <location>
        <begin position="110"/>
        <end position="136"/>
    </location>
</feature>
<evidence type="ECO:0000256" key="2">
    <source>
        <dbReference type="SAM" id="Phobius"/>
    </source>
</evidence>
<dbReference type="OrthoDB" id="10530530at2759"/>
<sequence>MVHELARHGTGKMKAAPGCTLSNTTYQILPSARARGHLELQKHLTLHSLPPVFMLTMRPGMTREHLLEGVKLHQIKGHLQPGELGVDEVLIDKLLQHLTALENPPSAEGWSWWLTSALICGAALAVAAALTAGVVWNRRRHPVQSKDAWAPAEVSTLPEVAEDSTLPSQDPERKLQA</sequence>
<name>A0A482XT98_LAOST</name>
<dbReference type="InParanoid" id="A0A482XT98"/>
<proteinExistence type="predicted"/>
<evidence type="ECO:0000313" key="4">
    <source>
        <dbReference type="Proteomes" id="UP000291343"/>
    </source>
</evidence>
<keyword evidence="2" id="KW-0812">Transmembrane</keyword>
<evidence type="ECO:0000256" key="1">
    <source>
        <dbReference type="SAM" id="MobiDB-lite"/>
    </source>
</evidence>
<feature type="region of interest" description="Disordered" evidence="1">
    <location>
        <begin position="147"/>
        <end position="177"/>
    </location>
</feature>
<keyword evidence="2" id="KW-0472">Membrane</keyword>
<evidence type="ECO:0000313" key="3">
    <source>
        <dbReference type="EMBL" id="RZF48717.1"/>
    </source>
</evidence>
<dbReference type="Proteomes" id="UP000291343">
    <property type="component" value="Unassembled WGS sequence"/>
</dbReference>
<keyword evidence="2" id="KW-1133">Transmembrane helix</keyword>
<organism evidence="3 4">
    <name type="scientific">Laodelphax striatellus</name>
    <name type="common">Small brown planthopper</name>
    <name type="synonym">Delphax striatella</name>
    <dbReference type="NCBI Taxonomy" id="195883"/>
    <lineage>
        <taxon>Eukaryota</taxon>
        <taxon>Metazoa</taxon>
        <taxon>Ecdysozoa</taxon>
        <taxon>Arthropoda</taxon>
        <taxon>Hexapoda</taxon>
        <taxon>Insecta</taxon>
        <taxon>Pterygota</taxon>
        <taxon>Neoptera</taxon>
        <taxon>Paraneoptera</taxon>
        <taxon>Hemiptera</taxon>
        <taxon>Auchenorrhyncha</taxon>
        <taxon>Fulgoroidea</taxon>
        <taxon>Delphacidae</taxon>
        <taxon>Criomorphinae</taxon>
        <taxon>Laodelphax</taxon>
    </lineage>
</organism>
<protein>
    <submittedName>
        <fullName evidence="3">Uncharacterized protein</fullName>
    </submittedName>
</protein>
<keyword evidence="4" id="KW-1185">Reference proteome</keyword>
<comment type="caution">
    <text evidence="3">The sequence shown here is derived from an EMBL/GenBank/DDBJ whole genome shotgun (WGS) entry which is preliminary data.</text>
</comment>